<keyword evidence="4" id="KW-0812">Transmembrane</keyword>
<keyword evidence="1 2" id="KW-0728">SH3 domain</keyword>
<evidence type="ECO:0000256" key="4">
    <source>
        <dbReference type="SAM" id="Phobius"/>
    </source>
</evidence>
<organism evidence="7 8">
    <name type="scientific">Helicostylum pulchrum</name>
    <dbReference type="NCBI Taxonomy" id="562976"/>
    <lineage>
        <taxon>Eukaryota</taxon>
        <taxon>Fungi</taxon>
        <taxon>Fungi incertae sedis</taxon>
        <taxon>Mucoromycota</taxon>
        <taxon>Mucoromycotina</taxon>
        <taxon>Mucoromycetes</taxon>
        <taxon>Mucorales</taxon>
        <taxon>Mucorineae</taxon>
        <taxon>Mucoraceae</taxon>
        <taxon>Helicostylum</taxon>
    </lineage>
</organism>
<name>A0ABP9YBH9_9FUNG</name>
<evidence type="ECO:0000313" key="7">
    <source>
        <dbReference type="EMBL" id="GAA5804314.1"/>
    </source>
</evidence>
<feature type="region of interest" description="Disordered" evidence="3">
    <location>
        <begin position="308"/>
        <end position="330"/>
    </location>
</feature>
<reference evidence="7 8" key="1">
    <citation type="submission" date="2024-04" db="EMBL/GenBank/DDBJ databases">
        <title>genome sequences of Mucor flavus KT1a and Helicostylum pulchrum KT1b strains isolation_sourced from the surface of a dry-aged beef.</title>
        <authorList>
            <person name="Toyotome T."/>
            <person name="Hosono M."/>
            <person name="Torimaru M."/>
            <person name="Fukuda K."/>
            <person name="Mikami N."/>
        </authorList>
    </citation>
    <scope>NUCLEOTIDE SEQUENCE [LARGE SCALE GENOMIC DNA]</scope>
    <source>
        <strain evidence="7 8">KT1b</strain>
    </source>
</reference>
<accession>A0ABP9YBH9</accession>
<feature type="region of interest" description="Disordered" evidence="3">
    <location>
        <begin position="211"/>
        <end position="236"/>
    </location>
</feature>
<comment type="caution">
    <text evidence="7">The sequence shown here is derived from an EMBL/GenBank/DDBJ whole genome shotgun (WGS) entry which is preliminary data.</text>
</comment>
<dbReference type="EMBL" id="BAABUJ010000034">
    <property type="protein sequence ID" value="GAA5804314.1"/>
    <property type="molecule type" value="Genomic_DNA"/>
</dbReference>
<sequence>MLKLTSVVMVFTLTSTNAMWVPEKRQEPEKTTASKPTTTTTIKKPTATSVNKESTTQKKESSTKKESGTKSSSEKSKSSQKPESTGGGGGGASLPPTTTSTSSSSSAGLPSSTSASAESPASSSSAGIIGGIIAAVAVLIIGVGAFFIIRKKKARRNLRAQSMKPDPFTMGYGNSDPKPLDNNFPPAQPYKTQANNSFDNYEVAPITNTITNQQQQQQQYQPQLSPAPPAPAAPATTPIATQYQQKSIGSFTVIATYIPTLSDELEIETGDQIDLIVEYDDGWCQGVNLSKGNTKGVFPRHCIDYATAPSNHANNNDIERSKRVSSMYQP</sequence>
<dbReference type="Pfam" id="PF14604">
    <property type="entry name" value="SH3_9"/>
    <property type="match status" value="1"/>
</dbReference>
<evidence type="ECO:0000313" key="8">
    <source>
        <dbReference type="Proteomes" id="UP001476247"/>
    </source>
</evidence>
<dbReference type="PROSITE" id="PS50002">
    <property type="entry name" value="SH3"/>
    <property type="match status" value="1"/>
</dbReference>
<feature type="compositionally biased region" description="Basic and acidic residues" evidence="3">
    <location>
        <begin position="55"/>
        <end position="77"/>
    </location>
</feature>
<evidence type="ECO:0000256" key="3">
    <source>
        <dbReference type="SAM" id="MobiDB-lite"/>
    </source>
</evidence>
<feature type="signal peptide" evidence="5">
    <location>
        <begin position="1"/>
        <end position="18"/>
    </location>
</feature>
<protein>
    <recommendedName>
        <fullName evidence="6">SH3 domain-containing protein</fullName>
    </recommendedName>
</protein>
<feature type="compositionally biased region" description="Low complexity" evidence="3">
    <location>
        <begin position="211"/>
        <end position="224"/>
    </location>
</feature>
<feature type="region of interest" description="Disordered" evidence="3">
    <location>
        <begin position="22"/>
        <end position="124"/>
    </location>
</feature>
<gene>
    <name evidence="7" type="ORF">HPULCUR_009801</name>
</gene>
<dbReference type="SMART" id="SM00326">
    <property type="entry name" value="SH3"/>
    <property type="match status" value="1"/>
</dbReference>
<keyword evidence="5" id="KW-0732">Signal</keyword>
<evidence type="ECO:0000256" key="2">
    <source>
        <dbReference type="PROSITE-ProRule" id="PRU00192"/>
    </source>
</evidence>
<keyword evidence="4" id="KW-0472">Membrane</keyword>
<proteinExistence type="predicted"/>
<feature type="domain" description="SH3" evidence="6">
    <location>
        <begin position="246"/>
        <end position="308"/>
    </location>
</feature>
<evidence type="ECO:0000256" key="1">
    <source>
        <dbReference type="ARBA" id="ARBA00022443"/>
    </source>
</evidence>
<feature type="compositionally biased region" description="Low complexity" evidence="3">
    <location>
        <begin position="33"/>
        <end position="54"/>
    </location>
</feature>
<evidence type="ECO:0000256" key="5">
    <source>
        <dbReference type="SAM" id="SignalP"/>
    </source>
</evidence>
<dbReference type="SUPFAM" id="SSF50044">
    <property type="entry name" value="SH3-domain"/>
    <property type="match status" value="1"/>
</dbReference>
<dbReference type="Gene3D" id="2.30.30.40">
    <property type="entry name" value="SH3 Domains"/>
    <property type="match status" value="1"/>
</dbReference>
<keyword evidence="4" id="KW-1133">Transmembrane helix</keyword>
<dbReference type="Proteomes" id="UP001476247">
    <property type="component" value="Unassembled WGS sequence"/>
</dbReference>
<feature type="chain" id="PRO_5047281873" description="SH3 domain-containing protein" evidence="5">
    <location>
        <begin position="19"/>
        <end position="330"/>
    </location>
</feature>
<feature type="transmembrane region" description="Helical" evidence="4">
    <location>
        <begin position="126"/>
        <end position="149"/>
    </location>
</feature>
<feature type="compositionally biased region" description="Low complexity" evidence="3">
    <location>
        <begin position="93"/>
        <end position="124"/>
    </location>
</feature>
<dbReference type="InterPro" id="IPR001452">
    <property type="entry name" value="SH3_domain"/>
</dbReference>
<dbReference type="InterPro" id="IPR036028">
    <property type="entry name" value="SH3-like_dom_sf"/>
</dbReference>
<keyword evidence="8" id="KW-1185">Reference proteome</keyword>
<evidence type="ECO:0000259" key="6">
    <source>
        <dbReference type="PROSITE" id="PS50002"/>
    </source>
</evidence>
<feature type="compositionally biased region" description="Basic and acidic residues" evidence="3">
    <location>
        <begin position="22"/>
        <end position="32"/>
    </location>
</feature>